<dbReference type="Proteomes" id="UP000503447">
    <property type="component" value="Chromosome"/>
</dbReference>
<gene>
    <name evidence="2" type="ORF">FTUN_4339</name>
</gene>
<evidence type="ECO:0000256" key="1">
    <source>
        <dbReference type="SAM" id="MobiDB-lite"/>
    </source>
</evidence>
<evidence type="ECO:0000313" key="2">
    <source>
        <dbReference type="EMBL" id="QJW96780.1"/>
    </source>
</evidence>
<accession>A0A6M5YTU2</accession>
<feature type="region of interest" description="Disordered" evidence="1">
    <location>
        <begin position="17"/>
        <end position="39"/>
    </location>
</feature>
<sequence length="100" mass="11283">MGKIKVTVRGGRLEVDEPINLPDGTELEIPLPDDGEGPMPADEIVRVLAAMDRIEPLDLTDTERAAWVAERADRKAREMAAFAEQSEEFRRMWDDPIPPR</sequence>
<proteinExistence type="predicted"/>
<name>A0A6M5YTU2_9BACT</name>
<reference evidence="3" key="1">
    <citation type="submission" date="2020-05" db="EMBL/GenBank/DDBJ databases">
        <title>Frigoriglobus tundricola gen. nov., sp. nov., a psychrotolerant cellulolytic planctomycete of the family Gemmataceae with two divergent copies of 16S rRNA gene.</title>
        <authorList>
            <person name="Kulichevskaya I.S."/>
            <person name="Ivanova A.A."/>
            <person name="Naumoff D.G."/>
            <person name="Beletsky A.V."/>
            <person name="Rijpstra W.I.C."/>
            <person name="Sinninghe Damste J.S."/>
            <person name="Mardanov A.V."/>
            <person name="Ravin N.V."/>
            <person name="Dedysh S.N."/>
        </authorList>
    </citation>
    <scope>NUCLEOTIDE SEQUENCE [LARGE SCALE GENOMIC DNA]</scope>
    <source>
        <strain evidence="3">PL17</strain>
    </source>
</reference>
<evidence type="ECO:0000313" key="3">
    <source>
        <dbReference type="Proteomes" id="UP000503447"/>
    </source>
</evidence>
<dbReference type="RefSeq" id="WP_171472299.1">
    <property type="nucleotide sequence ID" value="NZ_CP053452.2"/>
</dbReference>
<protein>
    <submittedName>
        <fullName evidence="2">Uncharacterized protein</fullName>
    </submittedName>
</protein>
<dbReference type="EMBL" id="CP053452">
    <property type="protein sequence ID" value="QJW96780.1"/>
    <property type="molecule type" value="Genomic_DNA"/>
</dbReference>
<dbReference type="KEGG" id="ftj:FTUN_4339"/>
<organism evidence="2 3">
    <name type="scientific">Frigoriglobus tundricola</name>
    <dbReference type="NCBI Taxonomy" id="2774151"/>
    <lineage>
        <taxon>Bacteria</taxon>
        <taxon>Pseudomonadati</taxon>
        <taxon>Planctomycetota</taxon>
        <taxon>Planctomycetia</taxon>
        <taxon>Gemmatales</taxon>
        <taxon>Gemmataceae</taxon>
        <taxon>Frigoriglobus</taxon>
    </lineage>
</organism>
<dbReference type="AlphaFoldDB" id="A0A6M5YTU2"/>
<keyword evidence="3" id="KW-1185">Reference proteome</keyword>